<feature type="domain" description="Disease resistance N-terminal" evidence="8">
    <location>
        <begin position="2216"/>
        <end position="2304"/>
    </location>
</feature>
<evidence type="ECO:0000259" key="8">
    <source>
        <dbReference type="Pfam" id="PF18052"/>
    </source>
</evidence>
<dbReference type="PRINTS" id="PR00364">
    <property type="entry name" value="DISEASERSIST"/>
</dbReference>
<dbReference type="SUPFAM" id="SSF52058">
    <property type="entry name" value="L domain-like"/>
    <property type="match status" value="4"/>
</dbReference>
<evidence type="ECO:0000259" key="9">
    <source>
        <dbReference type="Pfam" id="PF23559"/>
    </source>
</evidence>
<keyword evidence="2" id="KW-0433">Leucine-rich repeat</keyword>
<feature type="domain" description="Disease resistance protein winged helix" evidence="9">
    <location>
        <begin position="2651"/>
        <end position="2721"/>
    </location>
</feature>
<dbReference type="GO" id="GO:0051707">
    <property type="term" value="P:response to other organism"/>
    <property type="evidence" value="ECO:0007669"/>
    <property type="project" value="UniProtKB-ARBA"/>
</dbReference>
<dbReference type="STRING" id="4536.A0A0E0HTL6"/>
<dbReference type="Gene3D" id="3.40.50.300">
    <property type="entry name" value="P-loop containing nucleotide triphosphate hydrolases"/>
    <property type="match status" value="3"/>
</dbReference>
<dbReference type="Pfam" id="PF18052">
    <property type="entry name" value="Rx_N"/>
    <property type="match status" value="3"/>
</dbReference>
<keyword evidence="3" id="KW-0677">Repeat</keyword>
<comment type="similarity">
    <text evidence="1">Belongs to the disease resistance NB-LRR family.</text>
</comment>
<feature type="domain" description="NB-ARC" evidence="7">
    <location>
        <begin position="1452"/>
        <end position="1548"/>
    </location>
</feature>
<evidence type="ECO:0000313" key="11">
    <source>
        <dbReference type="EnsemblPlants" id="ONIVA06G25130.1"/>
    </source>
</evidence>
<dbReference type="Pfam" id="PF00931">
    <property type="entry name" value="NB-ARC"/>
    <property type="match status" value="3"/>
</dbReference>
<dbReference type="PANTHER" id="PTHR36766">
    <property type="entry name" value="PLANT BROAD-SPECTRUM MILDEW RESISTANCE PROTEIN RPW8"/>
    <property type="match status" value="1"/>
</dbReference>
<dbReference type="Pfam" id="PF23559">
    <property type="entry name" value="WHD_DRP"/>
    <property type="match status" value="2"/>
</dbReference>
<dbReference type="Gene3D" id="1.20.5.4130">
    <property type="match status" value="3"/>
</dbReference>
<feature type="domain" description="R13L1/DRL21-like LRR repeat region" evidence="10">
    <location>
        <begin position="1785"/>
        <end position="1909"/>
    </location>
</feature>
<dbReference type="Gene3D" id="1.10.8.430">
    <property type="entry name" value="Helical domain of apoptotic protease-activating factors"/>
    <property type="match status" value="2"/>
</dbReference>
<reference evidence="11" key="2">
    <citation type="submission" date="2018-04" db="EMBL/GenBank/DDBJ databases">
        <title>OnivRS2 (Oryza nivara Reference Sequence Version 2).</title>
        <authorList>
            <person name="Zhang J."/>
            <person name="Kudrna D."/>
            <person name="Lee S."/>
            <person name="Talag J."/>
            <person name="Rajasekar S."/>
            <person name="Welchert J."/>
            <person name="Hsing Y.-I."/>
            <person name="Wing R.A."/>
        </authorList>
    </citation>
    <scope>NUCLEOTIDE SEQUENCE [LARGE SCALE GENOMIC DNA]</scope>
    <source>
        <strain evidence="11">SL10</strain>
    </source>
</reference>
<dbReference type="GO" id="GO:0043531">
    <property type="term" value="F:ADP binding"/>
    <property type="evidence" value="ECO:0007669"/>
    <property type="project" value="InterPro"/>
</dbReference>
<evidence type="ECO:0000256" key="2">
    <source>
        <dbReference type="ARBA" id="ARBA00022614"/>
    </source>
</evidence>
<evidence type="ECO:0000256" key="5">
    <source>
        <dbReference type="ARBA" id="ARBA00022821"/>
    </source>
</evidence>
<dbReference type="Gene3D" id="1.10.10.10">
    <property type="entry name" value="Winged helix-like DNA-binding domain superfamily/Winged helix DNA-binding domain"/>
    <property type="match status" value="2"/>
</dbReference>
<evidence type="ECO:0000313" key="12">
    <source>
        <dbReference type="Proteomes" id="UP000006591"/>
    </source>
</evidence>
<feature type="domain" description="R13L1/DRL21-like LRR repeat region" evidence="10">
    <location>
        <begin position="706"/>
        <end position="832"/>
    </location>
</feature>
<accession>A0A0E0HTL6</accession>
<proteinExistence type="inferred from homology"/>
<dbReference type="InterPro" id="IPR041118">
    <property type="entry name" value="Rx_N"/>
</dbReference>
<evidence type="ECO:0000259" key="10">
    <source>
        <dbReference type="Pfam" id="PF25019"/>
    </source>
</evidence>
<dbReference type="InterPro" id="IPR027417">
    <property type="entry name" value="P-loop_NTPase"/>
</dbReference>
<dbReference type="PANTHER" id="PTHR36766:SF40">
    <property type="entry name" value="DISEASE RESISTANCE PROTEIN RGA3"/>
    <property type="match status" value="1"/>
</dbReference>
<sequence>MATLPLATGVGWVVSPVIKLMFEKVQSYISTQYKWQSNLVDDLKKLETILTEILLVVGTAERRRTLDCNQQALLRQLKDAVYDAEDIMDEFDYMFLKANAQKRKLRSLGSSSISIAKRLVGHDKFRSKLGKMLKSLSAVKECAHMLVRVMGVENFSSHMLPEPLQWRISSSISIGEFVVGRQKEREELVHQLLEQSDKPESRSKGARSTSLEVITIVGNGGIGKTTLAQLIYNDKRIEDNFDMRAWVCVSHVFDKVRITKEILTTIDKSIDLTNFNFSMLQEELKNKITMKKFLLVLDDVWYDEKVGVPINADRWRELFAPLWHGAKVIKILVTTRMGIVANTLGCATPFCLSGLESKDSWELFRRCAFSTRDPNEHLELKSIGEHIVQKLNGSALAIKAVGGHLSSNFNYEEWNRVLKSGLSNEKDIMTILRLSYECLPEHLQQCFSFCGLFPKGYYFEPDMLVNMWIAHEFIQDRGRTYGSLTSTGKSYFDELLSRSFFQALRYGGTVHYVMHDLMNDLAVHVSNGKCYRVEANEPQEIFPEVQHRSILAERVDLLRACKLQRLRTLIIWNKERCYCSRVCVGVDFFKEFKSLRLLDLTGCCLRYLPDLNHMIHLRCLILPNTNRPLPDSLCSLYHLQMLFLHRHSCFICAKHVIFPKNLDNLSNILTIDVHRDLTVDLASVGHMPYLRAAGEFCVEKRKAQGLEVLHDMNELRGFLIFTSLENVKNKDEAIDAQLVNKSQISRLDLQWSFSNADSQSDKEYDVLNALTPHPCLEELNVEGYSGCTSPCWLESKWLSRLQHISIHDCTCWKLLPPLGQLPSLRELHIDGMKSLECIGTSFYGDAGFPSLKTLELTELPELADWSSIDYAFPVLHDVLISRCPKLKELPPVFPPPVKMEVLPSTIVYTQHTDHRLDTCITQKEVSLTSLSGIFHVCHQESVEIAEISFDGADMVNDGLRDLGPNLPSHQGPFICWYADFHRAFASLTEMKIVGCPNITSLLDFRYFPVLKNLIIQDCPELNELQEDGHLTTLTEVLIEHCNKLVSLRSLRNLFFLSKLEIRNCLKLVALPEMFGFFSLRVMIIHKCPEIVSLPEDGLPLTLNFLYLNGCHPLLEEQFEWQHGVEWEKYAMLPSCLFAGESIGYGQDIAEEILRENDIIQRSIQSSLLHPTDSAAIFFSKLSGLSSEAVGLPNVADVATGGGRTPPPRPAQTGRILRRGHWRSMACPREPGSGGRCTAYVVRVLRFTGLAGRPLAAGRAAGISDYMAEFSAKSSVGWIVSPIIRKMVSVVQSYISSQFTWKSEMMSDLKNLESTLVQILLVVGAAERRSRKDSSQVMSLHQMKDAVCEADDVLDEFDYLIKEKIEDLGMFSSVLSIGKRLVSIDKLRSKLQEVIKTLGRVRASAEMFAQVMAGEVSSFSQSPEYAPARATGSLLREDTIFGRKNEIDELLFNTVVHSIVGVGGIGKTTLAQAIYNDERITEIFDLKIWVCVSHNFDKTRLTKEIIACTAGTEHIELASFNFSMLQEKLRDRLMCKRFLLVLDDVWYDERVGEHMNRETWKGLGKDDSRMLFRKCAFGNRNPEDYPELKIIEDQIVENLKGSALAIKVTGGHLSGKYNALEWNKILHNDIMTILRSSYESLPNYLQQCFTYCSLFPKGYRIDPNRLIHMWAAQVFNKSWFCSKLSLTHGILAKLKGVRVLDYHSCYSSGKFSSHCSSHKLLNLSWGQVNIAGGCFSLPESINRLSNLVHVDIEKSYALMLTGMHQLPCVEGSGEFHVGKKGQSIVGLKDLNELRGELAIRLLENVKTKEEAAKANLDLKKHIRKLELEWGSGDHDGHTSNGCDVLNVLKPHPNLVELTISGYPGATSPTWLNSGWLSSLQLICLRDCKKWEVLPPLGDLPLLKALEVRRMDELKILDQEFLGRKGFPSLERLLLERLPKLEWSIVENDQLFPALRDLSFSGCPSSLSKLLNNLVCLDTLDLGPCDTVGMPSQLSLSMHQLRMLRQLNIYKCYWLMSLEGSQSLVSLKELRLENCDNLESVPDMDNMPSLQILLLRSCPQVTRLYQSGCHTALEELRIESCDGLASLEDLNELVSLRKMKVIECSALISLPNMSTFYSLKILVIGRCTQLRALPRNGLPVSLKAFFLIEGHPLLGKQFELKNGPDYNKVAALSGCMRHTNQSTSVESCKEKLKSQDSILSSMATLSLATGVGWVVSPVIKLMVEKVQSYISTQYKWQSNLEDDLKKLETILTEILLVVGTAERRRTLDCNQQTLLHQLKDAVYDAEDILDEFDYMLLKENAEKQNLRSLASSSISIAKRLVGHDKFRSKLRKMLKSLIRVKECAEMLVRVIGPENSSSHMLPEPLQWRITSSFSIDEFVVGRQKERDELVNRLLEQADIPKSRTEGAISVSPEVITIVGTGGIGKTTLTQLIYNDKRIENNYDMRAWICVSHVFDKVRITKEILTSIDKTIDLTNFNFSMLQEELKNKVKMKKFLLVLDDVWYDEKVGGPINADRWRELFAPLRHGVKGVKILVTTRMDIVANTLGCTTPFSLSGLESEDSWELFRRCAFSTRDPNEHQEMKSIGECIVQKLNGSALAIKAVAGHLSLNFNYDEWNRVLKNGLSNEKDIMTILRLSYECLPEHLQQCFSFCGLFPKGYYFEPDVLVNMWIAHEFIQDGRHTYGSLKSTGRSYFDELLSRSFFQALQYGGTVHYVMHDLMNDLAVHTSNGECYRLDVDEPEEIPPAVRHLSIQAERVDLLCVCKLQRLRTLIIWNKVRCFCPRVCVDADLFKELKGLRLLDLTGCCLRHSPDLNHMIHLRCLILPNTNHPLSDSLCSLHHLRMLSVHPHSCFMDTRPIIFPKNLDNLSCIFHIDVHRDLFVDLASVGNMPYLWAAGKFCVGNTKMQGLEVLKDMNELQGFLTITSLENVKNKDEATNAQLVNKSQISRLKLQWGSCNADSKSDEQNVLNSLIPHPGLEELTVDGYPGCSSPSWLESEWLSRLRHISIHNCTCWKFLPPLGQIPSLKKLHIDRMDALECIDTSFYGIAGFPSLETLELTQLPELVYWSSVDYAFPVLRDVFISCPKLKELPLVFPPPVEMKVLSSNIVCTQHTDHRLDTCIIQKEIADTSFDRANMLNNGLRDSSPNLPSLEGPFIGWCSDFHHAFVRLNEMEIVDCPNNLIINNCPELKELPEDGNLTTLTQVLIEHCNKLVSLRSLKNLSFLTKLEIRNCLKLVVLPEMVDFFSLRVKIIHNCPELVSLPGDGLPLTLNFLYLSGCHPLLEEQFEWQHGIEWEKYAMLPSCFYADKSMEDTEDIAEEVLRENDMIEWSIQTSLLHPTDSAASSSSFLQLPAAKYNAQVNLMIPVILCKKEVLVLVKTFVGFSNSVFMNDSTCKMGEFI</sequence>
<name>A0A0E0HTL6_ORYNI</name>
<keyword evidence="5" id="KW-0611">Plant defense</keyword>
<dbReference type="InterPro" id="IPR042197">
    <property type="entry name" value="Apaf_helical"/>
</dbReference>
<dbReference type="Gramene" id="ONIVA06G25130.1">
    <property type="protein sequence ID" value="ONIVA06G25130.1"/>
    <property type="gene ID" value="ONIVA06G25130"/>
</dbReference>
<protein>
    <recommendedName>
        <fullName evidence="13">NB-ARC domain-containing protein</fullName>
    </recommendedName>
</protein>
<dbReference type="EnsemblPlants" id="ONIVA06G25130.1">
    <property type="protein sequence ID" value="ONIVA06G25130.1"/>
    <property type="gene ID" value="ONIVA06G25130"/>
</dbReference>
<feature type="domain" description="Disease resistance N-terminal" evidence="8">
    <location>
        <begin position="17"/>
        <end position="104"/>
    </location>
</feature>
<dbReference type="InterPro" id="IPR036388">
    <property type="entry name" value="WH-like_DNA-bd_sf"/>
</dbReference>
<dbReference type="GO" id="GO:0006952">
    <property type="term" value="P:defense response"/>
    <property type="evidence" value="ECO:0007669"/>
    <property type="project" value="UniProtKB-KW"/>
</dbReference>
<dbReference type="InterPro" id="IPR032675">
    <property type="entry name" value="LRR_dom_sf"/>
</dbReference>
<dbReference type="Proteomes" id="UP000006591">
    <property type="component" value="Chromosome 6"/>
</dbReference>
<evidence type="ECO:0000256" key="4">
    <source>
        <dbReference type="ARBA" id="ARBA00022741"/>
    </source>
</evidence>
<evidence type="ECO:0000256" key="3">
    <source>
        <dbReference type="ARBA" id="ARBA00022737"/>
    </source>
</evidence>
<dbReference type="SUPFAM" id="SSF52540">
    <property type="entry name" value="P-loop containing nucleoside triphosphate hydrolases"/>
    <property type="match status" value="3"/>
</dbReference>
<keyword evidence="6" id="KW-0067">ATP-binding</keyword>
<organism evidence="11">
    <name type="scientific">Oryza nivara</name>
    <name type="common">Indian wild rice</name>
    <name type="synonym">Oryza sativa f. spontanea</name>
    <dbReference type="NCBI Taxonomy" id="4536"/>
    <lineage>
        <taxon>Eukaryota</taxon>
        <taxon>Viridiplantae</taxon>
        <taxon>Streptophyta</taxon>
        <taxon>Embryophyta</taxon>
        <taxon>Tracheophyta</taxon>
        <taxon>Spermatophyta</taxon>
        <taxon>Magnoliopsida</taxon>
        <taxon>Liliopsida</taxon>
        <taxon>Poales</taxon>
        <taxon>Poaceae</taxon>
        <taxon>BOP clade</taxon>
        <taxon>Oryzoideae</taxon>
        <taxon>Oryzeae</taxon>
        <taxon>Oryzinae</taxon>
        <taxon>Oryza</taxon>
    </lineage>
</organism>
<feature type="domain" description="Disease resistance N-terminal" evidence="8">
    <location>
        <begin position="1283"/>
        <end position="1362"/>
    </location>
</feature>
<feature type="domain" description="Disease resistance protein winged helix" evidence="9">
    <location>
        <begin position="452"/>
        <end position="522"/>
    </location>
</feature>
<evidence type="ECO:0008006" key="13">
    <source>
        <dbReference type="Google" id="ProtNLM"/>
    </source>
</evidence>
<reference evidence="11" key="1">
    <citation type="submission" date="2015-04" db="UniProtKB">
        <authorList>
            <consortium name="EnsemblPlants"/>
        </authorList>
    </citation>
    <scope>IDENTIFICATION</scope>
    <source>
        <strain evidence="11">SL10</strain>
    </source>
</reference>
<dbReference type="InterPro" id="IPR058922">
    <property type="entry name" value="WHD_DRP"/>
</dbReference>
<dbReference type="InterPro" id="IPR056789">
    <property type="entry name" value="LRR_R13L1-DRL21"/>
</dbReference>
<keyword evidence="4" id="KW-0547">Nucleotide-binding</keyword>
<feature type="domain" description="NB-ARC" evidence="7">
    <location>
        <begin position="207"/>
        <end position="372"/>
    </location>
</feature>
<evidence type="ECO:0000256" key="1">
    <source>
        <dbReference type="ARBA" id="ARBA00008894"/>
    </source>
</evidence>
<dbReference type="InterPro" id="IPR002182">
    <property type="entry name" value="NB-ARC"/>
</dbReference>
<dbReference type="Pfam" id="PF25019">
    <property type="entry name" value="LRR_R13L1-DRL21"/>
    <property type="match status" value="3"/>
</dbReference>
<dbReference type="GO" id="GO:0005524">
    <property type="term" value="F:ATP binding"/>
    <property type="evidence" value="ECO:0007669"/>
    <property type="project" value="UniProtKB-KW"/>
</dbReference>
<feature type="domain" description="NB-ARC" evidence="7">
    <location>
        <begin position="2409"/>
        <end position="2571"/>
    </location>
</feature>
<feature type="domain" description="R13L1/DRL21-like LRR repeat region" evidence="10">
    <location>
        <begin position="2905"/>
        <end position="3030"/>
    </location>
</feature>
<evidence type="ECO:0000256" key="6">
    <source>
        <dbReference type="ARBA" id="ARBA00022840"/>
    </source>
</evidence>
<keyword evidence="12" id="KW-1185">Reference proteome</keyword>
<dbReference type="Gene3D" id="3.80.10.10">
    <property type="entry name" value="Ribonuclease Inhibitor"/>
    <property type="match status" value="7"/>
</dbReference>
<dbReference type="eggNOG" id="KOG4658">
    <property type="taxonomic scope" value="Eukaryota"/>
</dbReference>
<evidence type="ECO:0000259" key="7">
    <source>
        <dbReference type="Pfam" id="PF00931"/>
    </source>
</evidence>